<gene>
    <name evidence="1" type="ORF">CEPIT_LOCUS22457</name>
</gene>
<sequence>MAIKLTTDLHLFFVFREKYLFLYSSAELEGSNLSLDPSLNSIEKAFSMKLWWKWIMKKMEMGKEDEVFVTRLPHELSPWSNHGAQDQKRVLQGWI</sequence>
<organism evidence="1 2">
    <name type="scientific">Cuscuta epithymum</name>
    <dbReference type="NCBI Taxonomy" id="186058"/>
    <lineage>
        <taxon>Eukaryota</taxon>
        <taxon>Viridiplantae</taxon>
        <taxon>Streptophyta</taxon>
        <taxon>Embryophyta</taxon>
        <taxon>Tracheophyta</taxon>
        <taxon>Spermatophyta</taxon>
        <taxon>Magnoliopsida</taxon>
        <taxon>eudicotyledons</taxon>
        <taxon>Gunneridae</taxon>
        <taxon>Pentapetalae</taxon>
        <taxon>asterids</taxon>
        <taxon>lamiids</taxon>
        <taxon>Solanales</taxon>
        <taxon>Convolvulaceae</taxon>
        <taxon>Cuscuteae</taxon>
        <taxon>Cuscuta</taxon>
        <taxon>Cuscuta subgen. Cuscuta</taxon>
    </lineage>
</organism>
<proteinExistence type="predicted"/>
<comment type="caution">
    <text evidence="1">The sequence shown here is derived from an EMBL/GenBank/DDBJ whole genome shotgun (WGS) entry which is preliminary data.</text>
</comment>
<accession>A0AAV0ED15</accession>
<name>A0AAV0ED15_9ASTE</name>
<protein>
    <submittedName>
        <fullName evidence="1">Uncharacterized protein</fullName>
    </submittedName>
</protein>
<dbReference type="EMBL" id="CAMAPF010000913">
    <property type="protein sequence ID" value="CAH9118971.1"/>
    <property type="molecule type" value="Genomic_DNA"/>
</dbReference>
<evidence type="ECO:0000313" key="2">
    <source>
        <dbReference type="Proteomes" id="UP001152523"/>
    </source>
</evidence>
<evidence type="ECO:0000313" key="1">
    <source>
        <dbReference type="EMBL" id="CAH9118971.1"/>
    </source>
</evidence>
<reference evidence="1" key="1">
    <citation type="submission" date="2022-07" db="EMBL/GenBank/DDBJ databases">
        <authorList>
            <person name="Macas J."/>
            <person name="Novak P."/>
            <person name="Neumann P."/>
        </authorList>
    </citation>
    <scope>NUCLEOTIDE SEQUENCE</scope>
</reference>
<dbReference type="Proteomes" id="UP001152523">
    <property type="component" value="Unassembled WGS sequence"/>
</dbReference>
<keyword evidence="2" id="KW-1185">Reference proteome</keyword>
<dbReference type="AlphaFoldDB" id="A0AAV0ED15"/>